<accession>A0A0D7AR72</accession>
<dbReference type="OrthoDB" id="27483at2759"/>
<keyword evidence="2" id="KW-1185">Reference proteome</keyword>
<evidence type="ECO:0000313" key="2">
    <source>
        <dbReference type="Proteomes" id="UP000054144"/>
    </source>
</evidence>
<reference evidence="1 2" key="1">
    <citation type="journal article" date="2015" name="Fungal Genet. Biol.">
        <title>Evolution of novel wood decay mechanisms in Agaricales revealed by the genome sequences of Fistulina hepatica and Cylindrobasidium torrendii.</title>
        <authorList>
            <person name="Floudas D."/>
            <person name="Held B.W."/>
            <person name="Riley R."/>
            <person name="Nagy L.G."/>
            <person name="Koehler G."/>
            <person name="Ransdell A.S."/>
            <person name="Younus H."/>
            <person name="Chow J."/>
            <person name="Chiniquy J."/>
            <person name="Lipzen A."/>
            <person name="Tritt A."/>
            <person name="Sun H."/>
            <person name="Haridas S."/>
            <person name="LaButti K."/>
            <person name="Ohm R.A."/>
            <person name="Kues U."/>
            <person name="Blanchette R.A."/>
            <person name="Grigoriev I.V."/>
            <person name="Minto R.E."/>
            <person name="Hibbett D.S."/>
        </authorList>
    </citation>
    <scope>NUCLEOTIDE SEQUENCE [LARGE SCALE GENOMIC DNA]</scope>
    <source>
        <strain evidence="1 2">ATCC 64428</strain>
    </source>
</reference>
<name>A0A0D7AR72_9AGAR</name>
<proteinExistence type="predicted"/>
<dbReference type="Proteomes" id="UP000054144">
    <property type="component" value="Unassembled WGS sequence"/>
</dbReference>
<organism evidence="1 2">
    <name type="scientific">Fistulina hepatica ATCC 64428</name>
    <dbReference type="NCBI Taxonomy" id="1128425"/>
    <lineage>
        <taxon>Eukaryota</taxon>
        <taxon>Fungi</taxon>
        <taxon>Dikarya</taxon>
        <taxon>Basidiomycota</taxon>
        <taxon>Agaricomycotina</taxon>
        <taxon>Agaricomycetes</taxon>
        <taxon>Agaricomycetidae</taxon>
        <taxon>Agaricales</taxon>
        <taxon>Fistulinaceae</taxon>
        <taxon>Fistulina</taxon>
    </lineage>
</organism>
<sequence>MPEESLHDEHTIRRVKVNKGAAWCFGEVQDNGEPRVLARAERDYDEASLTTTMPSNDPDGCSEIRTFVVDVQRCLSGEEAMASGNSCEPPDSTDHTVTASSCPASYCNNNGFVATIVSSGRLPTPALEIGVEIECASGAMAHTPGSEGRLSEQLPRMSLHPTVTTRPWMFTLLLMDLQLLPMCATAAL</sequence>
<gene>
    <name evidence="1" type="ORF">FISHEDRAFT_69149</name>
</gene>
<protein>
    <submittedName>
        <fullName evidence="1">Uncharacterized protein</fullName>
    </submittedName>
</protein>
<evidence type="ECO:0000313" key="1">
    <source>
        <dbReference type="EMBL" id="KIY53298.1"/>
    </source>
</evidence>
<dbReference type="EMBL" id="KN881627">
    <property type="protein sequence ID" value="KIY53298.1"/>
    <property type="molecule type" value="Genomic_DNA"/>
</dbReference>
<dbReference type="AlphaFoldDB" id="A0A0D7AR72"/>